<dbReference type="Proteomes" id="UP000473089">
    <property type="component" value="Unassembled WGS sequence"/>
</dbReference>
<dbReference type="InterPro" id="IPR014722">
    <property type="entry name" value="Rib_uL2_dom2"/>
</dbReference>
<accession>A0A6M0SX36</accession>
<dbReference type="CDD" id="cd06088">
    <property type="entry name" value="KOW_RPL14"/>
    <property type="match status" value="1"/>
</dbReference>
<reference evidence="3 4" key="1">
    <citation type="submission" date="2019-02" db="EMBL/GenBank/DDBJ databases">
        <title>Genome sequencing of Clostridium botulinum clinical isolates.</title>
        <authorList>
            <person name="Brunt J."/>
            <person name="Van Vliet A.H.M."/>
            <person name="Stringer S.C."/>
            <person name="Grant K.A."/>
            <person name="Carter A.C."/>
            <person name="Peck M.W."/>
        </authorList>
    </citation>
    <scope>NUCLEOTIDE SEQUENCE [LARGE SCALE GENOMIC DNA]</scope>
    <source>
        <strain evidence="3 4">R1125/03</strain>
    </source>
</reference>
<sequence length="96" mass="11051">MNILAKECQIGRLVLSRAGRDKDNSFIIIDILDENYVYICDGNIHTLDKPKKKKIKHLIFTNIICEDIIDLKATGNNIKNSVIKRFIQSHQVNKEV</sequence>
<organism evidence="3 4">
    <name type="scientific">Clostridium botulinum</name>
    <dbReference type="NCBI Taxonomy" id="1491"/>
    <lineage>
        <taxon>Bacteria</taxon>
        <taxon>Bacillati</taxon>
        <taxon>Bacillota</taxon>
        <taxon>Clostridia</taxon>
        <taxon>Eubacteriales</taxon>
        <taxon>Clostridiaceae</taxon>
        <taxon>Clostridium</taxon>
    </lineage>
</organism>
<comment type="caution">
    <text evidence="3">The sequence shown here is derived from an EMBL/GenBank/DDBJ whole genome shotgun (WGS) entry which is preliminary data.</text>
</comment>
<dbReference type="EMBL" id="SGJP01000003">
    <property type="protein sequence ID" value="NFA59240.1"/>
    <property type="molecule type" value="Genomic_DNA"/>
</dbReference>
<dbReference type="GO" id="GO:0005840">
    <property type="term" value="C:ribosome"/>
    <property type="evidence" value="ECO:0007669"/>
    <property type="project" value="UniProtKB-KW"/>
</dbReference>
<protein>
    <submittedName>
        <fullName evidence="3">RNA-binding protein</fullName>
    </submittedName>
</protein>
<keyword evidence="2" id="KW-0687">Ribonucleoprotein</keyword>
<gene>
    <name evidence="3" type="ORF">EXM42_02145</name>
</gene>
<keyword evidence="1" id="KW-0689">Ribosomal protein</keyword>
<dbReference type="Gene3D" id="2.30.30.30">
    <property type="match status" value="1"/>
</dbReference>
<name>A0A6M0SX36_CLOBO</name>
<dbReference type="SUPFAM" id="SSF50104">
    <property type="entry name" value="Translation proteins SH3-like domain"/>
    <property type="match status" value="1"/>
</dbReference>
<evidence type="ECO:0000313" key="3">
    <source>
        <dbReference type="EMBL" id="NFA59240.1"/>
    </source>
</evidence>
<evidence type="ECO:0000256" key="1">
    <source>
        <dbReference type="ARBA" id="ARBA00022980"/>
    </source>
</evidence>
<dbReference type="AlphaFoldDB" id="A0A6M0SX36"/>
<dbReference type="InterPro" id="IPR041985">
    <property type="entry name" value="Ribosomal_eL14_KOW"/>
</dbReference>
<dbReference type="GO" id="GO:1990904">
    <property type="term" value="C:ribonucleoprotein complex"/>
    <property type="evidence" value="ECO:0007669"/>
    <property type="project" value="UniProtKB-KW"/>
</dbReference>
<evidence type="ECO:0000313" key="4">
    <source>
        <dbReference type="Proteomes" id="UP000473089"/>
    </source>
</evidence>
<evidence type="ECO:0000256" key="2">
    <source>
        <dbReference type="ARBA" id="ARBA00023274"/>
    </source>
</evidence>
<proteinExistence type="predicted"/>
<dbReference type="InterPro" id="IPR008991">
    <property type="entry name" value="Translation_prot_SH3-like_sf"/>
</dbReference>